<evidence type="ECO:0000256" key="12">
    <source>
        <dbReference type="ARBA" id="ARBA00048173"/>
    </source>
</evidence>
<dbReference type="GO" id="GO:0000781">
    <property type="term" value="C:chromosome, telomeric region"/>
    <property type="evidence" value="ECO:0007669"/>
    <property type="project" value="UniProtKB-SubCell"/>
</dbReference>
<evidence type="ECO:0000259" key="15">
    <source>
        <dbReference type="PROSITE" id="PS50878"/>
    </source>
</evidence>
<evidence type="ECO:0000313" key="16">
    <source>
        <dbReference type="EMBL" id="KAF5367406.1"/>
    </source>
</evidence>
<dbReference type="Pfam" id="PF12009">
    <property type="entry name" value="Telomerase_RBD"/>
    <property type="match status" value="1"/>
</dbReference>
<keyword evidence="10 13" id="KW-0695">RNA-directed DNA polymerase</keyword>
<dbReference type="GO" id="GO:0000333">
    <property type="term" value="C:telomerase catalytic core complex"/>
    <property type="evidence" value="ECO:0007669"/>
    <property type="project" value="TreeGrafter"/>
</dbReference>
<evidence type="ECO:0000256" key="4">
    <source>
        <dbReference type="ARBA" id="ARBA00022454"/>
    </source>
</evidence>
<keyword evidence="4 13" id="KW-0158">Chromosome</keyword>
<dbReference type="PANTHER" id="PTHR12066:SF0">
    <property type="entry name" value="TELOMERASE REVERSE TRANSCRIPTASE"/>
    <property type="match status" value="1"/>
</dbReference>
<evidence type="ECO:0000256" key="2">
    <source>
        <dbReference type="ARBA" id="ARBA00012493"/>
    </source>
</evidence>
<comment type="function">
    <text evidence="13">Telomerase is a ribonucleoprotein enzyme essential for the replication of chromosome termini in most eukaryotes. It elongates telomeres. It is a reverse transcriptase that adds simple sequence repeats to chromosome ends by copying a template sequence within the RNA component of the enzyme.</text>
</comment>
<dbReference type="GO" id="GO:0042162">
    <property type="term" value="F:telomeric DNA binding"/>
    <property type="evidence" value="ECO:0007669"/>
    <property type="project" value="TreeGrafter"/>
</dbReference>
<keyword evidence="11 13" id="KW-0539">Nucleus</keyword>
<dbReference type="InterPro" id="IPR003545">
    <property type="entry name" value="Telomerase_RT"/>
</dbReference>
<dbReference type="GO" id="GO:0003720">
    <property type="term" value="F:telomerase activity"/>
    <property type="evidence" value="ECO:0007669"/>
    <property type="project" value="InterPro"/>
</dbReference>
<evidence type="ECO:0000256" key="11">
    <source>
        <dbReference type="ARBA" id="ARBA00023242"/>
    </source>
</evidence>
<dbReference type="PANTHER" id="PTHR12066">
    <property type="entry name" value="TELOMERASE REVERSE TRANSCRIPTASE"/>
    <property type="match status" value="1"/>
</dbReference>
<dbReference type="Pfam" id="PF21399">
    <property type="entry name" value="TERT_C"/>
    <property type="match status" value="1"/>
</dbReference>
<dbReference type="Gene3D" id="3.30.70.2630">
    <property type="match status" value="1"/>
</dbReference>
<keyword evidence="9 13" id="KW-0779">Telomere</keyword>
<dbReference type="CDD" id="cd01648">
    <property type="entry name" value="TERT"/>
    <property type="match status" value="1"/>
</dbReference>
<dbReference type="Proteomes" id="UP000559256">
    <property type="component" value="Unassembled WGS sequence"/>
</dbReference>
<dbReference type="InterPro" id="IPR000477">
    <property type="entry name" value="RT_dom"/>
</dbReference>
<keyword evidence="7 13" id="KW-0479">Metal-binding</keyword>
<proteinExistence type="inferred from homology"/>
<evidence type="ECO:0000256" key="5">
    <source>
        <dbReference type="ARBA" id="ARBA00022679"/>
    </source>
</evidence>
<evidence type="ECO:0000256" key="8">
    <source>
        <dbReference type="ARBA" id="ARBA00022842"/>
    </source>
</evidence>
<gene>
    <name evidence="16" type="ORF">D9758_003636</name>
</gene>
<dbReference type="Gene3D" id="1.10.357.90">
    <property type="match status" value="1"/>
</dbReference>
<dbReference type="Gene3D" id="1.10.132.70">
    <property type="match status" value="1"/>
</dbReference>
<name>A0A8H5GMD0_9AGAR</name>
<comment type="caution">
    <text evidence="16">The sequence shown here is derived from an EMBL/GenBank/DDBJ whole genome shotgun (WGS) entry which is preliminary data.</text>
</comment>
<evidence type="ECO:0000256" key="3">
    <source>
        <dbReference type="ARBA" id="ARBA00016182"/>
    </source>
</evidence>
<keyword evidence="17" id="KW-1185">Reference proteome</keyword>
<dbReference type="OrthoDB" id="289721at2759"/>
<organism evidence="16 17">
    <name type="scientific">Tetrapyrgos nigripes</name>
    <dbReference type="NCBI Taxonomy" id="182062"/>
    <lineage>
        <taxon>Eukaryota</taxon>
        <taxon>Fungi</taxon>
        <taxon>Dikarya</taxon>
        <taxon>Basidiomycota</taxon>
        <taxon>Agaricomycotina</taxon>
        <taxon>Agaricomycetes</taxon>
        <taxon>Agaricomycetidae</taxon>
        <taxon>Agaricales</taxon>
        <taxon>Marasmiineae</taxon>
        <taxon>Marasmiaceae</taxon>
        <taxon>Tetrapyrgos</taxon>
    </lineage>
</organism>
<evidence type="ECO:0000256" key="6">
    <source>
        <dbReference type="ARBA" id="ARBA00022695"/>
    </source>
</evidence>
<keyword evidence="6 13" id="KW-0548">Nucleotidyltransferase</keyword>
<feature type="domain" description="Reverse transcriptase" evidence="15">
    <location>
        <begin position="562"/>
        <end position="904"/>
    </location>
</feature>
<dbReference type="PRINTS" id="PR01365">
    <property type="entry name" value="TELOMERASERT"/>
</dbReference>
<dbReference type="EC" id="2.7.7.49" evidence="2 13"/>
<feature type="compositionally biased region" description="Polar residues" evidence="14">
    <location>
        <begin position="160"/>
        <end position="169"/>
    </location>
</feature>
<dbReference type="InterPro" id="IPR049139">
    <property type="entry name" value="TERT_C"/>
</dbReference>
<protein>
    <recommendedName>
        <fullName evidence="3 13">Telomerase reverse transcriptase</fullName>
        <ecNumber evidence="2 13">2.7.7.49</ecNumber>
    </recommendedName>
    <alternativeName>
        <fullName evidence="13">Telomerase catalytic subunit</fullName>
    </alternativeName>
</protein>
<reference evidence="16 17" key="1">
    <citation type="journal article" date="2020" name="ISME J.">
        <title>Uncovering the hidden diversity of litter-decomposition mechanisms in mushroom-forming fungi.</title>
        <authorList>
            <person name="Floudas D."/>
            <person name="Bentzer J."/>
            <person name="Ahren D."/>
            <person name="Johansson T."/>
            <person name="Persson P."/>
            <person name="Tunlid A."/>
        </authorList>
    </citation>
    <scope>NUCLEOTIDE SEQUENCE [LARGE SCALE GENOMIC DNA]</scope>
    <source>
        <strain evidence="16 17">CBS 291.85</strain>
    </source>
</reference>
<dbReference type="AlphaFoldDB" id="A0A8H5GMD0"/>
<keyword evidence="8 13" id="KW-0460">Magnesium</keyword>
<evidence type="ECO:0000256" key="10">
    <source>
        <dbReference type="ARBA" id="ARBA00022918"/>
    </source>
</evidence>
<evidence type="ECO:0000256" key="9">
    <source>
        <dbReference type="ARBA" id="ARBA00022895"/>
    </source>
</evidence>
<evidence type="ECO:0000313" key="17">
    <source>
        <dbReference type="Proteomes" id="UP000559256"/>
    </source>
</evidence>
<dbReference type="InterPro" id="IPR021891">
    <property type="entry name" value="Telomerase_RBD"/>
</dbReference>
<dbReference type="GO" id="GO:0007004">
    <property type="term" value="P:telomere maintenance via telomerase"/>
    <property type="evidence" value="ECO:0007669"/>
    <property type="project" value="TreeGrafter"/>
</dbReference>
<comment type="subcellular location">
    <subcellularLocation>
        <location evidence="13">Nucleus</location>
    </subcellularLocation>
    <subcellularLocation>
        <location evidence="13">Chromosome</location>
        <location evidence="13">Telomere</location>
    </subcellularLocation>
</comment>
<comment type="catalytic activity">
    <reaction evidence="12 13">
        <text>DNA(n) + a 2'-deoxyribonucleoside 5'-triphosphate = DNA(n+1) + diphosphate</text>
        <dbReference type="Rhea" id="RHEA:22508"/>
        <dbReference type="Rhea" id="RHEA-COMP:17339"/>
        <dbReference type="Rhea" id="RHEA-COMP:17340"/>
        <dbReference type="ChEBI" id="CHEBI:33019"/>
        <dbReference type="ChEBI" id="CHEBI:61560"/>
        <dbReference type="ChEBI" id="CHEBI:173112"/>
        <dbReference type="EC" id="2.7.7.49"/>
    </reaction>
</comment>
<comment type="similarity">
    <text evidence="1 13">Belongs to the reverse transcriptase family. Telomerase subfamily.</text>
</comment>
<evidence type="ECO:0000256" key="1">
    <source>
        <dbReference type="ARBA" id="ARBA00008001"/>
    </source>
</evidence>
<dbReference type="GO" id="GO:0046872">
    <property type="term" value="F:metal ion binding"/>
    <property type="evidence" value="ECO:0007669"/>
    <property type="project" value="UniProtKB-KW"/>
</dbReference>
<keyword evidence="5 13" id="KW-0808">Transferase</keyword>
<sequence length="1095" mass="126013">MALDDCSPVLSILKQYFPMVKSLRQHLQDILEPGQKSFGWLQGQADKSPLTSPWRICIIARSQEMLIFTPKRKKANNIITHGYGEAFRNGDTPLTRRGIVNYFVNTIVTALQGPQWELLLQRIGTTAMIHLLTETNIFISLPNNSLCQMTGEPLNLKKAPTNSLVNSETRSSRKRRMLDGDENERPFKRPKMQAVVKTSAGSTKLTVRSPIDAAFPRQRLFYAKPAFVPHTNRILVGLPSKHILNRQRPSYEVQGQKPDICFEDTRLHSQQARHLSKYVFPSQYGLQSPFSYHHYATPDFSDREDEITRHGVCKTPKRLRETLPLLEKLLWKHGKCKYKLLRDRACPSKLAENHTLLDSSVILQLISENSSEPLLQTQQPVGEISLDSAGNSILGHFSTQTKNKPRFAEFCFHVNEVYRYVVLVTNAVIPKRFWGSEANFKLICKHIKLFISCRRFETLTLHTVLQGFSTSACEWLMPPGDGNKQHRVNASDQLKRRELLEDFIYWFFDSFVLALLRTTFYVTESSAFRNQVLYFRMDDWQTLCAPLVNKLTLETFQKIPESDTEELLRQRKLGFSFVRLLPKETGVRPIVNLKRKQSSKTGDASGGPAINQILQAALQILNYEKERQPHLLGASVFGPSDVYAGLKKLKANLPRSNGKLPKLYFVKVDVQACFDTIEQTKLLEILRQLISEDNYMIQKYGQMSTGFDKTHRRFARRAVPEGMALVLRAVLLLTGSLSDEHPDFIQYAKDLAGCIRNTIFIDQVIYPVSKKQEILDLLEMHVTENIVKIGKDYYRQTVGIPQGSVLSTILCCFFYGDMEKRFKHFIDDPQSLLLRHTDDYLYVTTNRLKASGFLHTMMEGHPEYGCFISRQKTLVNFQYDQNIEIVEHDANAVDLAFPWCGYLIDVHDLSVSGDYTRYHGFHLSDTLTIARGRNLGSAFRHKMLRQAKTRSHIIYTDNRLNSKHVVHSNIYQNFLLSAMKMYVYVRDWGLSTKSNERFILGITKQMICCCVVTVRNSGSSKLARDHKGQVSVQQQDITWLATHAFHTIFSRTPHRYTLFLRHMATELSRPRHWRRAERFRKVVKDSSNALAHIIF</sequence>
<evidence type="ECO:0000256" key="14">
    <source>
        <dbReference type="SAM" id="MobiDB-lite"/>
    </source>
</evidence>
<feature type="region of interest" description="Disordered" evidence="14">
    <location>
        <begin position="158"/>
        <end position="185"/>
    </location>
</feature>
<dbReference type="GO" id="GO:0070034">
    <property type="term" value="F:telomerase RNA binding"/>
    <property type="evidence" value="ECO:0007669"/>
    <property type="project" value="TreeGrafter"/>
</dbReference>
<dbReference type="PROSITE" id="PS50878">
    <property type="entry name" value="RT_POL"/>
    <property type="match status" value="1"/>
</dbReference>
<evidence type="ECO:0000256" key="13">
    <source>
        <dbReference type="RuleBase" id="RU365061"/>
    </source>
</evidence>
<accession>A0A8H5GMD0</accession>
<dbReference type="SMART" id="SM00975">
    <property type="entry name" value="Telomerase_RBD"/>
    <property type="match status" value="1"/>
</dbReference>
<dbReference type="EMBL" id="JAACJM010000019">
    <property type="protein sequence ID" value="KAF5367406.1"/>
    <property type="molecule type" value="Genomic_DNA"/>
</dbReference>
<evidence type="ECO:0000256" key="7">
    <source>
        <dbReference type="ARBA" id="ARBA00022723"/>
    </source>
</evidence>